<proteinExistence type="predicted"/>
<dbReference type="AlphaFoldDB" id="A0A1C6IAH0"/>
<reference evidence="1" key="1">
    <citation type="submission" date="2015-09" db="EMBL/GenBank/DDBJ databases">
        <authorList>
            <consortium name="Pathogen Informatics"/>
        </authorList>
    </citation>
    <scope>NUCLEOTIDE SEQUENCE</scope>
    <source>
        <strain evidence="1">2789STDY5834896</strain>
    </source>
</reference>
<organism evidence="1">
    <name type="scientific">uncultured Anaerotruncus sp</name>
    <dbReference type="NCBI Taxonomy" id="905011"/>
    <lineage>
        <taxon>Bacteria</taxon>
        <taxon>Bacillati</taxon>
        <taxon>Bacillota</taxon>
        <taxon>Clostridia</taxon>
        <taxon>Eubacteriales</taxon>
        <taxon>Oscillospiraceae</taxon>
        <taxon>Anaerotruncus</taxon>
        <taxon>environmental samples</taxon>
    </lineage>
</organism>
<gene>
    <name evidence="1" type="ORF">SAMEA3545359_01339</name>
</gene>
<dbReference type="AntiFam" id="ANF00209">
    <property type="entry name" value="Shadow ORF (opposite thrS)"/>
</dbReference>
<protein>
    <submittedName>
        <fullName evidence="1">Uncharacterized protein</fullName>
    </submittedName>
</protein>
<dbReference type="EMBL" id="FMHG01000001">
    <property type="protein sequence ID" value="SCJ66831.1"/>
    <property type="molecule type" value="Genomic_DNA"/>
</dbReference>
<accession>A0A1C6IAH0</accession>
<name>A0A1C6IAH0_9FIRM</name>
<evidence type="ECO:0000313" key="1">
    <source>
        <dbReference type="EMBL" id="SCJ66831.1"/>
    </source>
</evidence>
<sequence length="377" mass="40702">MGVVLGKAAHPHQAVQRARELVPVHQAQLAHPQRQVAIGAGLGLVHQHAAGAVHRFDGVVLLVDDGGVHVVFIVIPVTAALPQRTAEDHRRADLYIAGLFVDLAPVVDQGIFQFHAFGQEKWEARSLLHQGKQFQLFSQLAVVALFGLLEHGQMGLQLAGFGESGAVYPAEHGFIRIAAPVGAGRRGQLDSLYFRGVHQVGAGAQVAEVALFKEGDLLPLTGVLGDELQLVGLVFHQLSGLIRRQLKSLQRQRRLYDLFHLGLDLFQVLGGKGLLQVKIVVKAAVDSRADGKLGIGVQVLHRLGQNVRGGVPEHPLARVIGKGQHLQCAVVLQRLAQVGHRAVDQAPHRIAVKAHRYLFGHIGHGAAGLYLQHRAVF</sequence>